<dbReference type="PROSITE" id="PS51898">
    <property type="entry name" value="TYR_RECOMBINASE"/>
    <property type="match status" value="1"/>
</dbReference>
<keyword evidence="3" id="KW-0238">DNA-binding</keyword>
<reference evidence="6 7" key="1">
    <citation type="journal article" date="2016" name="Int. J. Syst. Evol. Microbiol.">
        <title>Labrenzia salina sp. nov., isolated from the rhizosphere of the halophyte Arthrocnemum macrostachyum.</title>
        <authorList>
            <person name="Camacho M."/>
            <person name="Redondo-Gomez S."/>
            <person name="Rodriguez-Llorente I."/>
            <person name="Rohde M."/>
            <person name="Sproer C."/>
            <person name="Schumann P."/>
            <person name="Klenk H.P."/>
            <person name="Montero-Calasanz M.D.C."/>
        </authorList>
    </citation>
    <scope>NUCLEOTIDE SEQUENCE [LARGE SCALE GENOMIC DNA]</scope>
    <source>
        <strain evidence="6 7">DSM 29163</strain>
    </source>
</reference>
<dbReference type="Pfam" id="PF00589">
    <property type="entry name" value="Phage_integrase"/>
    <property type="match status" value="1"/>
</dbReference>
<keyword evidence="1" id="KW-0159">Chromosome partition</keyword>
<protein>
    <submittedName>
        <fullName evidence="6">Tyrosine-type recombinase/integrase</fullName>
    </submittedName>
</protein>
<evidence type="ECO:0000313" key="7">
    <source>
        <dbReference type="Proteomes" id="UP001300261"/>
    </source>
</evidence>
<evidence type="ECO:0000256" key="2">
    <source>
        <dbReference type="ARBA" id="ARBA00022908"/>
    </source>
</evidence>
<dbReference type="SUPFAM" id="SSF56349">
    <property type="entry name" value="DNA breaking-rejoining enzymes"/>
    <property type="match status" value="1"/>
</dbReference>
<dbReference type="InterPro" id="IPR010998">
    <property type="entry name" value="Integrase_recombinase_N"/>
</dbReference>
<keyword evidence="4" id="KW-0233">DNA recombination</keyword>
<dbReference type="EMBL" id="JAPEVI010000001">
    <property type="protein sequence ID" value="MCX2720935.1"/>
    <property type="molecule type" value="Genomic_DNA"/>
</dbReference>
<name>A0ABT3QVN3_9HYPH</name>
<dbReference type="Gene3D" id="1.10.150.130">
    <property type="match status" value="1"/>
</dbReference>
<dbReference type="CDD" id="cd00799">
    <property type="entry name" value="INT_Cre_C"/>
    <property type="match status" value="1"/>
</dbReference>
<dbReference type="Proteomes" id="UP001300261">
    <property type="component" value="Unassembled WGS sequence"/>
</dbReference>
<keyword evidence="7" id="KW-1185">Reference proteome</keyword>
<accession>A0ABT3QVN3</accession>
<sequence>MSRGRLPDRNDGVSARVGKLDTLSAILPAMGATDRVEQLAQLLTDDDVETLRHLAREGMGANSLRALTSDLSYLEAWCLAATGAALPWPAPVPLILKFIAHHLWDPEQREKDPAHGMPEDIADMLEAQKLLRGPKAGGPRQPHAPSTVQRRLASWSTLHRWRNVSGHFSAPDVRSALRLAVRVAGRPKTRKSRKAVTADLLERLLATCEGTEVSGPSLADIRDRALLLTGFASGGRRRSELAGLRLSQIDWEDPLPADPNDPDSDLLPAAGLRLGRTKTEGPSDDNAVLLIGRPVVALKTWLEASEISEGAVFRAIDQWGNVKSRALTPQSVNAILKARCARAGLDPRDFSAHGLRSGFLTEAANRDIPIQDAMLQSRHRSLAQASSYYNDAGRGRRRSARMLG</sequence>
<dbReference type="SUPFAM" id="SSF47823">
    <property type="entry name" value="lambda integrase-like, N-terminal domain"/>
    <property type="match status" value="1"/>
</dbReference>
<organism evidence="6 7">
    <name type="scientific">Roseibium salinum</name>
    <dbReference type="NCBI Taxonomy" id="1604349"/>
    <lineage>
        <taxon>Bacteria</taxon>
        <taxon>Pseudomonadati</taxon>
        <taxon>Pseudomonadota</taxon>
        <taxon>Alphaproteobacteria</taxon>
        <taxon>Hyphomicrobiales</taxon>
        <taxon>Stappiaceae</taxon>
        <taxon>Roseibium</taxon>
    </lineage>
</organism>
<feature type="domain" description="Tyr recombinase" evidence="5">
    <location>
        <begin position="191"/>
        <end position="402"/>
    </location>
</feature>
<dbReference type="PANTHER" id="PTHR30349:SF81">
    <property type="entry name" value="TYROSINE RECOMBINASE XERC"/>
    <property type="match status" value="1"/>
</dbReference>
<dbReference type="Gene3D" id="1.10.443.10">
    <property type="entry name" value="Intergrase catalytic core"/>
    <property type="match status" value="1"/>
</dbReference>
<evidence type="ECO:0000256" key="1">
    <source>
        <dbReference type="ARBA" id="ARBA00022829"/>
    </source>
</evidence>
<dbReference type="PANTHER" id="PTHR30349">
    <property type="entry name" value="PHAGE INTEGRASE-RELATED"/>
    <property type="match status" value="1"/>
</dbReference>
<evidence type="ECO:0000256" key="4">
    <source>
        <dbReference type="ARBA" id="ARBA00023172"/>
    </source>
</evidence>
<dbReference type="InterPro" id="IPR050090">
    <property type="entry name" value="Tyrosine_recombinase_XerCD"/>
</dbReference>
<keyword evidence="2" id="KW-0229">DNA integration</keyword>
<comment type="caution">
    <text evidence="6">The sequence shown here is derived from an EMBL/GenBank/DDBJ whole genome shotgun (WGS) entry which is preliminary data.</text>
</comment>
<gene>
    <name evidence="6" type="ORF">ON753_00730</name>
</gene>
<evidence type="ECO:0000313" key="6">
    <source>
        <dbReference type="EMBL" id="MCX2720935.1"/>
    </source>
</evidence>
<evidence type="ECO:0000256" key="3">
    <source>
        <dbReference type="ARBA" id="ARBA00023125"/>
    </source>
</evidence>
<dbReference type="InterPro" id="IPR013762">
    <property type="entry name" value="Integrase-like_cat_sf"/>
</dbReference>
<proteinExistence type="predicted"/>
<dbReference type="InterPro" id="IPR011010">
    <property type="entry name" value="DNA_brk_join_enz"/>
</dbReference>
<dbReference type="InterPro" id="IPR002104">
    <property type="entry name" value="Integrase_catalytic"/>
</dbReference>
<evidence type="ECO:0000259" key="5">
    <source>
        <dbReference type="PROSITE" id="PS51898"/>
    </source>
</evidence>
<dbReference type="RefSeq" id="WP_265960632.1">
    <property type="nucleotide sequence ID" value="NZ_JAPEVI010000001.1"/>
</dbReference>